<dbReference type="InterPro" id="IPR006108">
    <property type="entry name" value="3HC_DH_C"/>
</dbReference>
<dbReference type="Proteomes" id="UP001175001">
    <property type="component" value="Unassembled WGS sequence"/>
</dbReference>
<proteinExistence type="inferred from homology"/>
<comment type="caution">
    <text evidence="6">The sequence shown here is derived from an EMBL/GenBank/DDBJ whole genome shotgun (WGS) entry which is preliminary data.</text>
</comment>
<dbReference type="SUPFAM" id="SSF51735">
    <property type="entry name" value="NAD(P)-binding Rossmann-fold domains"/>
    <property type="match status" value="1"/>
</dbReference>
<evidence type="ECO:0000256" key="1">
    <source>
        <dbReference type="ARBA" id="ARBA00009463"/>
    </source>
</evidence>
<evidence type="ECO:0000259" key="5">
    <source>
        <dbReference type="Pfam" id="PF02737"/>
    </source>
</evidence>
<dbReference type="InterPro" id="IPR036291">
    <property type="entry name" value="NAD(P)-bd_dom_sf"/>
</dbReference>
<dbReference type="PIRSF" id="PIRSF000105">
    <property type="entry name" value="HCDH"/>
    <property type="match status" value="1"/>
</dbReference>
<dbReference type="InterPro" id="IPR013328">
    <property type="entry name" value="6PGD_dom2"/>
</dbReference>
<dbReference type="EMBL" id="JAUJDW010000002">
    <property type="protein sequence ID" value="KAK0664226.1"/>
    <property type="molecule type" value="Genomic_DNA"/>
</dbReference>
<evidence type="ECO:0000313" key="7">
    <source>
        <dbReference type="Proteomes" id="UP001175001"/>
    </source>
</evidence>
<feature type="site" description="Important for catalytic activity" evidence="3">
    <location>
        <position position="153"/>
    </location>
</feature>
<protein>
    <submittedName>
        <fullName evidence="6">L-carnitine dehydrogenase</fullName>
    </submittedName>
</protein>
<dbReference type="Pfam" id="PF00725">
    <property type="entry name" value="3HCDH"/>
    <property type="match status" value="1"/>
</dbReference>
<dbReference type="SUPFAM" id="SSF48179">
    <property type="entry name" value="6-phosphogluconate dehydrogenase C-terminal domain-like"/>
    <property type="match status" value="1"/>
</dbReference>
<organism evidence="6 7">
    <name type="scientific">Lasiodiplodia hormozganensis</name>
    <dbReference type="NCBI Taxonomy" id="869390"/>
    <lineage>
        <taxon>Eukaryota</taxon>
        <taxon>Fungi</taxon>
        <taxon>Dikarya</taxon>
        <taxon>Ascomycota</taxon>
        <taxon>Pezizomycotina</taxon>
        <taxon>Dothideomycetes</taxon>
        <taxon>Dothideomycetes incertae sedis</taxon>
        <taxon>Botryosphaeriales</taxon>
        <taxon>Botryosphaeriaceae</taxon>
        <taxon>Lasiodiplodia</taxon>
    </lineage>
</organism>
<keyword evidence="2" id="KW-0560">Oxidoreductase</keyword>
<reference evidence="6" key="1">
    <citation type="submission" date="2023-06" db="EMBL/GenBank/DDBJ databases">
        <title>Multi-omics analyses reveal the molecular pathogenesis toolkit of Lasiodiplodia hormozganensis, a cross-kingdom pathogen.</title>
        <authorList>
            <person name="Felix C."/>
            <person name="Meneses R."/>
            <person name="Goncalves M.F.M."/>
            <person name="Tilleman L."/>
            <person name="Duarte A.S."/>
            <person name="Jorrin-Novo J.V."/>
            <person name="Van De Peer Y."/>
            <person name="Deforce D."/>
            <person name="Van Nieuwerburgh F."/>
            <person name="Esteves A.C."/>
            <person name="Alves A."/>
        </authorList>
    </citation>
    <scope>NUCLEOTIDE SEQUENCE</scope>
    <source>
        <strain evidence="6">CBS 339.90</strain>
    </source>
</reference>
<dbReference type="InterPro" id="IPR008927">
    <property type="entry name" value="6-PGluconate_DH-like_C_sf"/>
</dbReference>
<keyword evidence="7" id="KW-1185">Reference proteome</keyword>
<dbReference type="Gene3D" id="3.40.50.720">
    <property type="entry name" value="NAD(P)-binding Rossmann-like Domain"/>
    <property type="match status" value="1"/>
</dbReference>
<evidence type="ECO:0000256" key="2">
    <source>
        <dbReference type="ARBA" id="ARBA00023002"/>
    </source>
</evidence>
<feature type="domain" description="3-hydroxyacyl-CoA dehydrogenase C-terminal" evidence="4">
    <location>
        <begin position="200"/>
        <end position="265"/>
    </location>
</feature>
<dbReference type="InterPro" id="IPR022694">
    <property type="entry name" value="3-OHacyl-CoA_DH"/>
</dbReference>
<evidence type="ECO:0000313" key="6">
    <source>
        <dbReference type="EMBL" id="KAK0664226.1"/>
    </source>
</evidence>
<dbReference type="Gene3D" id="1.10.1040.10">
    <property type="entry name" value="N-(1-d-carboxylethyl)-l-norvaline Dehydrogenase, domain 2"/>
    <property type="match status" value="1"/>
</dbReference>
<dbReference type="InterPro" id="IPR029752">
    <property type="entry name" value="D-isomer_DH_CS1"/>
</dbReference>
<dbReference type="PANTHER" id="PTHR48075">
    <property type="entry name" value="3-HYDROXYACYL-COA DEHYDROGENASE FAMILY PROTEIN"/>
    <property type="match status" value="1"/>
</dbReference>
<dbReference type="PROSITE" id="PS00065">
    <property type="entry name" value="D_2_HYDROXYACID_DH_1"/>
    <property type="match status" value="1"/>
</dbReference>
<dbReference type="GO" id="GO:0016616">
    <property type="term" value="F:oxidoreductase activity, acting on the CH-OH group of donors, NAD or NADP as acceptor"/>
    <property type="evidence" value="ECO:0007669"/>
    <property type="project" value="InterPro"/>
</dbReference>
<dbReference type="InterPro" id="IPR006176">
    <property type="entry name" value="3-OHacyl-CoA_DH_NAD-bd"/>
</dbReference>
<dbReference type="GO" id="GO:0070403">
    <property type="term" value="F:NAD+ binding"/>
    <property type="evidence" value="ECO:0007669"/>
    <property type="project" value="InterPro"/>
</dbReference>
<dbReference type="GO" id="GO:0006631">
    <property type="term" value="P:fatty acid metabolic process"/>
    <property type="evidence" value="ECO:0007669"/>
    <property type="project" value="InterPro"/>
</dbReference>
<evidence type="ECO:0000259" key="4">
    <source>
        <dbReference type="Pfam" id="PF00725"/>
    </source>
</evidence>
<comment type="similarity">
    <text evidence="1">Belongs to the 3-hydroxyacyl-CoA dehydrogenase family.</text>
</comment>
<gene>
    <name evidence="6" type="primary">lcdH_0</name>
    <name evidence="6" type="ORF">DIS24_g760</name>
</gene>
<accession>A0AA39Z524</accession>
<evidence type="ECO:0000256" key="3">
    <source>
        <dbReference type="PIRSR" id="PIRSR000105-1"/>
    </source>
</evidence>
<name>A0AA39Z524_9PEZI</name>
<feature type="domain" description="3-hydroxyacyl-CoA dehydrogenase NAD binding" evidence="5">
    <location>
        <begin position="9"/>
        <end position="196"/>
    </location>
</feature>
<dbReference type="Pfam" id="PF02737">
    <property type="entry name" value="3HCDH_N"/>
    <property type="match status" value="1"/>
</dbReference>
<dbReference type="AlphaFoldDB" id="A0AA39Z524"/>
<dbReference type="PANTHER" id="PTHR48075:SF5">
    <property type="entry name" value="3-HYDROXYBUTYRYL-COA DEHYDROGENASE"/>
    <property type="match status" value="1"/>
</dbReference>
<sequence length="335" mass="36178">MSEASEIKKVAIIGCGAIGASWAALFAGHGLQVSAFDIKAEAETFVRELVASAVPTLSRLGQLKNDTDDVSAVLSRIHFTTSLATALRDADFVQENGPERLDFKQQLFRDIASHIRPDVIIATSSSGLTCSSIQAGLADDAASTHPERCVVGHPFNPPHLIPLVEVVGGAQTSTETVERAMAFYAALGKKAVHVRREVPGHIANRLQAALVREILHLTQEGVCSVQDIDDAVAYGPGLRWGVMGPSALLHLGGGPGGIEHLSQHLLKPLTGWWAPSDPVVDEELRKKWVDGTMEAVDGRSYEDLSRQRDEEIVELLRTRKEWDGYAEAKKGERSG</sequence>